<dbReference type="SMART" id="SM00386">
    <property type="entry name" value="HAT"/>
    <property type="match status" value="5"/>
</dbReference>
<dbReference type="SUPFAM" id="SSF48452">
    <property type="entry name" value="TPR-like"/>
    <property type="match status" value="2"/>
</dbReference>
<reference evidence="3" key="1">
    <citation type="submission" date="2022-08" db="UniProtKB">
        <authorList>
            <consortium name="EnsemblMetazoa"/>
        </authorList>
    </citation>
    <scope>IDENTIFICATION</scope>
    <source>
        <strain evidence="3">05x7-T-G4-1.051#20</strain>
    </source>
</reference>
<comment type="similarity">
    <text evidence="1">Belongs to the UTP6 family.</text>
</comment>
<dbReference type="Gene3D" id="1.25.40.10">
    <property type="entry name" value="Tetratricopeptide repeat domain"/>
    <property type="match status" value="2"/>
</dbReference>
<dbReference type="InterPro" id="IPR011990">
    <property type="entry name" value="TPR-like_helical_dom_sf"/>
</dbReference>
<protein>
    <recommendedName>
        <fullName evidence="2">U3 small nucleolar RNA-associated protein 6 homolog C-terminal domain-containing protein</fullName>
    </recommendedName>
</protein>
<feature type="domain" description="U3 small nucleolar RNA-associated protein 6 homolog C-terminal" evidence="2">
    <location>
        <begin position="16"/>
        <end position="276"/>
    </location>
</feature>
<dbReference type="EnsemblMetazoa" id="G455.1">
    <property type="protein sequence ID" value="G455.1:cds"/>
    <property type="gene ID" value="G455"/>
</dbReference>
<dbReference type="InterPro" id="IPR013949">
    <property type="entry name" value="Utp6"/>
</dbReference>
<dbReference type="GO" id="GO:0034388">
    <property type="term" value="C:Pwp2p-containing subcomplex of 90S preribosome"/>
    <property type="evidence" value="ECO:0007669"/>
    <property type="project" value="TreeGrafter"/>
</dbReference>
<dbReference type="PANTHER" id="PTHR23271:SF1">
    <property type="entry name" value="U3 SMALL NUCLEOLAR RNA-ASSOCIATED PROTEIN 6 HOMOLOG"/>
    <property type="match status" value="1"/>
</dbReference>
<evidence type="ECO:0000259" key="2">
    <source>
        <dbReference type="Pfam" id="PF24892"/>
    </source>
</evidence>
<evidence type="ECO:0000313" key="3">
    <source>
        <dbReference type="EnsemblMetazoa" id="G455.1:cds"/>
    </source>
</evidence>
<dbReference type="PANTHER" id="PTHR23271">
    <property type="entry name" value="HEPATOCELLULAR CARCINOMA-ASSOCIATED ANTIGEN 66"/>
    <property type="match status" value="1"/>
</dbReference>
<evidence type="ECO:0000256" key="1">
    <source>
        <dbReference type="ARBA" id="ARBA00010734"/>
    </source>
</evidence>
<dbReference type="Proteomes" id="UP000005408">
    <property type="component" value="Unassembled WGS sequence"/>
</dbReference>
<dbReference type="AlphaFoldDB" id="A0A8W8N702"/>
<dbReference type="GO" id="GO:0000462">
    <property type="term" value="P:maturation of SSU-rRNA from tricistronic rRNA transcript (SSU-rRNA, 5.8S rRNA, LSU-rRNA)"/>
    <property type="evidence" value="ECO:0007669"/>
    <property type="project" value="InterPro"/>
</dbReference>
<dbReference type="InterPro" id="IPR003107">
    <property type="entry name" value="HAT"/>
</dbReference>
<accession>A0A8W8N702</accession>
<name>A0A8W8N702_MAGGI</name>
<dbReference type="GO" id="GO:0030515">
    <property type="term" value="F:snoRNA binding"/>
    <property type="evidence" value="ECO:0007669"/>
    <property type="project" value="InterPro"/>
</dbReference>
<proteinExistence type="inferred from homology"/>
<dbReference type="InterPro" id="IPR056907">
    <property type="entry name" value="UTP6_C"/>
</dbReference>
<evidence type="ECO:0000313" key="4">
    <source>
        <dbReference type="Proteomes" id="UP000005408"/>
    </source>
</evidence>
<organism evidence="3 4">
    <name type="scientific">Magallana gigas</name>
    <name type="common">Pacific oyster</name>
    <name type="synonym">Crassostrea gigas</name>
    <dbReference type="NCBI Taxonomy" id="29159"/>
    <lineage>
        <taxon>Eukaryota</taxon>
        <taxon>Metazoa</taxon>
        <taxon>Spiralia</taxon>
        <taxon>Lophotrochozoa</taxon>
        <taxon>Mollusca</taxon>
        <taxon>Bivalvia</taxon>
        <taxon>Autobranchia</taxon>
        <taxon>Pteriomorphia</taxon>
        <taxon>Ostreida</taxon>
        <taxon>Ostreoidea</taxon>
        <taxon>Ostreidae</taxon>
        <taxon>Magallana</taxon>
    </lineage>
</organism>
<dbReference type="GO" id="GO:0032040">
    <property type="term" value="C:small-subunit processome"/>
    <property type="evidence" value="ECO:0007669"/>
    <property type="project" value="TreeGrafter"/>
</dbReference>
<dbReference type="Pfam" id="PF24892">
    <property type="entry name" value="UTP6_C"/>
    <property type="match status" value="1"/>
</dbReference>
<keyword evidence="4" id="KW-1185">Reference proteome</keyword>
<sequence>MGSKSSQCFCGGYLLSIQSEEIWALYISACFDVIEKRSPLDEDSIDFTQEISRLLRLFQTASEKILLSEDLYKQWVKLLFDLGEIGQVETVLEDAVTKHPTCVSLWKRRLEMMIGTNASKEVVLKTFKKARKRVPEKESYPLWILVLEFCAACNLTEIQDLFEKGIVACREVCIPVKEAYLHWTCLKEGVKAARELYSRLQHLKPLSLGFYHLYIQLEKAQAKQKIKFLRTAYEDAVKEFGSSNPGIWIDYIRLESEHPDGNAESAAQIHFRALRRLEGEANEKFVTQHTLLQTGHIN</sequence>